<dbReference type="AlphaFoldDB" id="A0A0E9VB64"/>
<dbReference type="EMBL" id="GBXM01033300">
    <property type="protein sequence ID" value="JAH75277.1"/>
    <property type="molecule type" value="Transcribed_RNA"/>
</dbReference>
<reference evidence="1" key="2">
    <citation type="journal article" date="2015" name="Fish Shellfish Immunol.">
        <title>Early steps in the European eel (Anguilla anguilla)-Vibrio vulnificus interaction in the gills: Role of the RtxA13 toxin.</title>
        <authorList>
            <person name="Callol A."/>
            <person name="Pajuelo D."/>
            <person name="Ebbesson L."/>
            <person name="Teles M."/>
            <person name="MacKenzie S."/>
            <person name="Amaro C."/>
        </authorList>
    </citation>
    <scope>NUCLEOTIDE SEQUENCE</scope>
</reference>
<proteinExistence type="predicted"/>
<evidence type="ECO:0000313" key="1">
    <source>
        <dbReference type="EMBL" id="JAH75277.1"/>
    </source>
</evidence>
<sequence>MQYLWQVSQNELWFPMLLHVQPQTNSSIQQ</sequence>
<accession>A0A0E9VB64</accession>
<protein>
    <submittedName>
        <fullName evidence="1">Uncharacterized protein</fullName>
    </submittedName>
</protein>
<reference evidence="1" key="1">
    <citation type="submission" date="2014-11" db="EMBL/GenBank/DDBJ databases">
        <authorList>
            <person name="Amaro Gonzalez C."/>
        </authorList>
    </citation>
    <scope>NUCLEOTIDE SEQUENCE</scope>
</reference>
<name>A0A0E9VB64_ANGAN</name>
<organism evidence="1">
    <name type="scientific">Anguilla anguilla</name>
    <name type="common">European freshwater eel</name>
    <name type="synonym">Muraena anguilla</name>
    <dbReference type="NCBI Taxonomy" id="7936"/>
    <lineage>
        <taxon>Eukaryota</taxon>
        <taxon>Metazoa</taxon>
        <taxon>Chordata</taxon>
        <taxon>Craniata</taxon>
        <taxon>Vertebrata</taxon>
        <taxon>Euteleostomi</taxon>
        <taxon>Actinopterygii</taxon>
        <taxon>Neopterygii</taxon>
        <taxon>Teleostei</taxon>
        <taxon>Anguilliformes</taxon>
        <taxon>Anguillidae</taxon>
        <taxon>Anguilla</taxon>
    </lineage>
</organism>